<feature type="domain" description="Histidine biosynthesis HisG C-terminal" evidence="20">
    <location>
        <begin position="210"/>
        <end position="282"/>
    </location>
</feature>
<evidence type="ECO:0000256" key="7">
    <source>
        <dbReference type="ARBA" id="ARBA00020998"/>
    </source>
</evidence>
<keyword evidence="13 18" id="KW-0547">Nucleotide-binding</keyword>
<keyword evidence="11 18" id="KW-0808">Transferase</keyword>
<comment type="subcellular location">
    <subcellularLocation>
        <location evidence="3 18">Cytoplasm</location>
    </subcellularLocation>
</comment>
<evidence type="ECO:0000256" key="17">
    <source>
        <dbReference type="ARBA" id="ARBA00024861"/>
    </source>
</evidence>
<dbReference type="InterPro" id="IPR015867">
    <property type="entry name" value="N-reg_PII/ATP_PRibTrfase_C"/>
</dbReference>
<accession>A0A556N708</accession>
<dbReference type="GO" id="GO:0005737">
    <property type="term" value="C:cytoplasm"/>
    <property type="evidence" value="ECO:0007669"/>
    <property type="project" value="UniProtKB-SubCell"/>
</dbReference>
<evidence type="ECO:0000256" key="11">
    <source>
        <dbReference type="ARBA" id="ARBA00022679"/>
    </source>
</evidence>
<keyword evidence="12 18" id="KW-0479">Metal-binding</keyword>
<evidence type="ECO:0000256" key="9">
    <source>
        <dbReference type="ARBA" id="ARBA00022605"/>
    </source>
</evidence>
<evidence type="ECO:0000256" key="5">
    <source>
        <dbReference type="ARBA" id="ARBA00007955"/>
    </source>
</evidence>
<dbReference type="SUPFAM" id="SSF53850">
    <property type="entry name" value="Periplasmic binding protein-like II"/>
    <property type="match status" value="1"/>
</dbReference>
<evidence type="ECO:0000256" key="8">
    <source>
        <dbReference type="ARBA" id="ARBA00022490"/>
    </source>
</evidence>
<keyword evidence="8 18" id="KW-0963">Cytoplasm</keyword>
<evidence type="ECO:0000256" key="16">
    <source>
        <dbReference type="ARBA" id="ARBA00023102"/>
    </source>
</evidence>
<dbReference type="Gene3D" id="3.40.190.10">
    <property type="entry name" value="Periplasmic binding protein-like II"/>
    <property type="match status" value="2"/>
</dbReference>
<evidence type="ECO:0000259" key="20">
    <source>
        <dbReference type="Pfam" id="PF08029"/>
    </source>
</evidence>
<dbReference type="Proteomes" id="UP000316008">
    <property type="component" value="Unassembled WGS sequence"/>
</dbReference>
<evidence type="ECO:0000256" key="12">
    <source>
        <dbReference type="ARBA" id="ARBA00022723"/>
    </source>
</evidence>
<dbReference type="InterPro" id="IPR011322">
    <property type="entry name" value="N-reg_PII-like_a/b"/>
</dbReference>
<dbReference type="GO" id="GO:0000105">
    <property type="term" value="P:L-histidine biosynthetic process"/>
    <property type="evidence" value="ECO:0007669"/>
    <property type="project" value="UniProtKB-UniRule"/>
</dbReference>
<keyword evidence="9 18" id="KW-0028">Amino-acid biosynthesis</keyword>
<evidence type="ECO:0000256" key="13">
    <source>
        <dbReference type="ARBA" id="ARBA00022741"/>
    </source>
</evidence>
<evidence type="ECO:0000256" key="15">
    <source>
        <dbReference type="ARBA" id="ARBA00022842"/>
    </source>
</evidence>
<comment type="caution">
    <text evidence="21">The sequence shown here is derived from an EMBL/GenBank/DDBJ whole genome shotgun (WGS) entry which is preliminary data.</text>
</comment>
<proteinExistence type="inferred from homology"/>
<dbReference type="GO" id="GO:0000287">
    <property type="term" value="F:magnesium ion binding"/>
    <property type="evidence" value="ECO:0007669"/>
    <property type="project" value="UniProtKB-UniRule"/>
</dbReference>
<evidence type="ECO:0000313" key="22">
    <source>
        <dbReference type="Proteomes" id="UP000316008"/>
    </source>
</evidence>
<name>A0A556N708_9FLAO</name>
<comment type="activity regulation">
    <text evidence="18">Feedback inhibited by histidine.</text>
</comment>
<dbReference type="NCBIfam" id="TIGR00070">
    <property type="entry name" value="hisG"/>
    <property type="match status" value="1"/>
</dbReference>
<dbReference type="Pfam" id="PF01634">
    <property type="entry name" value="HisG"/>
    <property type="match status" value="1"/>
</dbReference>
<comment type="cofactor">
    <cofactor evidence="2 18">
        <name>Mg(2+)</name>
        <dbReference type="ChEBI" id="CHEBI:18420"/>
    </cofactor>
</comment>
<dbReference type="HAMAP" id="MF_00079">
    <property type="entry name" value="HisG_Long"/>
    <property type="match status" value="1"/>
</dbReference>
<dbReference type="NCBIfam" id="TIGR03455">
    <property type="entry name" value="HisG_C-term"/>
    <property type="match status" value="1"/>
</dbReference>
<dbReference type="UniPathway" id="UPA00031">
    <property type="reaction ID" value="UER00006"/>
</dbReference>
<evidence type="ECO:0000256" key="14">
    <source>
        <dbReference type="ARBA" id="ARBA00022840"/>
    </source>
</evidence>
<protein>
    <recommendedName>
        <fullName evidence="7 18">ATP phosphoribosyltransferase</fullName>
        <shortName evidence="18">ATP-PRT</shortName>
        <shortName evidence="18">ATP-PRTase</shortName>
        <ecNumber evidence="6 18">2.4.2.17</ecNumber>
    </recommendedName>
</protein>
<dbReference type="EC" id="2.4.2.17" evidence="6 18"/>
<dbReference type="GO" id="GO:0003879">
    <property type="term" value="F:ATP phosphoribosyltransferase activity"/>
    <property type="evidence" value="ECO:0007669"/>
    <property type="project" value="UniProtKB-UniRule"/>
</dbReference>
<dbReference type="Gene3D" id="3.30.70.120">
    <property type="match status" value="1"/>
</dbReference>
<dbReference type="InterPro" id="IPR013115">
    <property type="entry name" value="HisG_C"/>
</dbReference>
<dbReference type="InterPro" id="IPR020621">
    <property type="entry name" value="ATP-PRT_HisG_long"/>
</dbReference>
<dbReference type="OrthoDB" id="9801867at2"/>
<dbReference type="InterPro" id="IPR013820">
    <property type="entry name" value="ATP_PRibTrfase_cat"/>
</dbReference>
<dbReference type="AlphaFoldDB" id="A0A556N708"/>
<comment type="similarity">
    <text evidence="5 18">Belongs to the ATP phosphoribosyltransferase family. Long subfamily.</text>
</comment>
<dbReference type="PROSITE" id="PS01316">
    <property type="entry name" value="ATP_P_PHORIBOSYLTR"/>
    <property type="match status" value="1"/>
</dbReference>
<dbReference type="InterPro" id="IPR001348">
    <property type="entry name" value="ATP_PRibTrfase_HisG"/>
</dbReference>
<evidence type="ECO:0000256" key="1">
    <source>
        <dbReference type="ARBA" id="ARBA00000915"/>
    </source>
</evidence>
<sequence>MKRLIIALQKSGRLQEGSLELLKECGLKVDYRDGQLKVITSDYPAELLFLRNSDIPQYVADGVVDLGIVGSNLLEEDETPVEIIQALNFSKCRLSFAVPKSSNIHSAQDLKEKRIATSYPNSVRKFLQKEGLQAEIHTISGSVEIAPSLNLADAIADIVSTGNTLFQNNLREVFSFLYSEAVLIKGMNFDPEKQGLLDQLVFRIQSVLSANENKYILLNAPKDQLESICTILPGMKSPTILPLAMEGWVSIHSVVKQKEIWQVVQRLKSAGAEGILVCPIEKMVS</sequence>
<dbReference type="Pfam" id="PF08029">
    <property type="entry name" value="HisG_C"/>
    <property type="match status" value="1"/>
</dbReference>
<evidence type="ECO:0000256" key="6">
    <source>
        <dbReference type="ARBA" id="ARBA00011946"/>
    </source>
</evidence>
<evidence type="ECO:0000256" key="4">
    <source>
        <dbReference type="ARBA" id="ARBA00004667"/>
    </source>
</evidence>
<organism evidence="21 22">
    <name type="scientific">Fluviicola chungangensis</name>
    <dbReference type="NCBI Taxonomy" id="2597671"/>
    <lineage>
        <taxon>Bacteria</taxon>
        <taxon>Pseudomonadati</taxon>
        <taxon>Bacteroidota</taxon>
        <taxon>Flavobacteriia</taxon>
        <taxon>Flavobacteriales</taxon>
        <taxon>Crocinitomicaceae</taxon>
        <taxon>Fluviicola</taxon>
    </lineage>
</organism>
<keyword evidence="10 18" id="KW-0328">Glycosyltransferase</keyword>
<comment type="function">
    <text evidence="17 18">Catalyzes the condensation of ATP and 5-phosphoribose 1-diphosphate to form N'-(5'-phosphoribosyl)-ATP (PR-ATP). Has a crucial role in the pathway because the rate of histidine biosynthesis seems to be controlled primarily by regulation of HisG enzymatic activity.</text>
</comment>
<dbReference type="SUPFAM" id="SSF54913">
    <property type="entry name" value="GlnB-like"/>
    <property type="match status" value="1"/>
</dbReference>
<gene>
    <name evidence="18" type="primary">hisG</name>
    <name evidence="21" type="ORF">FO442_01385</name>
</gene>
<keyword evidence="14 18" id="KW-0067">ATP-binding</keyword>
<evidence type="ECO:0000256" key="10">
    <source>
        <dbReference type="ARBA" id="ARBA00022676"/>
    </source>
</evidence>
<dbReference type="PANTHER" id="PTHR21403:SF8">
    <property type="entry name" value="ATP PHOSPHORIBOSYLTRANSFERASE"/>
    <property type="match status" value="1"/>
</dbReference>
<dbReference type="InterPro" id="IPR018198">
    <property type="entry name" value="ATP_PRibTrfase_CS"/>
</dbReference>
<dbReference type="EMBL" id="VLPL01000001">
    <property type="protein sequence ID" value="TSJ47809.1"/>
    <property type="molecule type" value="Genomic_DNA"/>
</dbReference>
<evidence type="ECO:0000313" key="21">
    <source>
        <dbReference type="EMBL" id="TSJ47809.1"/>
    </source>
</evidence>
<evidence type="ECO:0000259" key="19">
    <source>
        <dbReference type="Pfam" id="PF01634"/>
    </source>
</evidence>
<evidence type="ECO:0000256" key="2">
    <source>
        <dbReference type="ARBA" id="ARBA00001946"/>
    </source>
</evidence>
<keyword evidence="16 18" id="KW-0368">Histidine biosynthesis</keyword>
<comment type="pathway">
    <text evidence="4 18">Amino-acid biosynthesis; L-histidine biosynthesis; L-histidine from 5-phospho-alpha-D-ribose 1-diphosphate: step 1/9.</text>
</comment>
<evidence type="ECO:0000256" key="18">
    <source>
        <dbReference type="HAMAP-Rule" id="MF_00079"/>
    </source>
</evidence>
<comment type="catalytic activity">
    <reaction evidence="1 18">
        <text>1-(5-phospho-beta-D-ribosyl)-ATP + diphosphate = 5-phospho-alpha-D-ribose 1-diphosphate + ATP</text>
        <dbReference type="Rhea" id="RHEA:18473"/>
        <dbReference type="ChEBI" id="CHEBI:30616"/>
        <dbReference type="ChEBI" id="CHEBI:33019"/>
        <dbReference type="ChEBI" id="CHEBI:58017"/>
        <dbReference type="ChEBI" id="CHEBI:73183"/>
        <dbReference type="EC" id="2.4.2.17"/>
    </reaction>
</comment>
<keyword evidence="22" id="KW-1185">Reference proteome</keyword>
<reference evidence="21 22" key="1">
    <citation type="submission" date="2019-07" db="EMBL/GenBank/DDBJ databases">
        <authorList>
            <person name="Huq M.A."/>
        </authorList>
    </citation>
    <scope>NUCLEOTIDE SEQUENCE [LARGE SCALE GENOMIC DNA]</scope>
    <source>
        <strain evidence="21 22">MAH-3</strain>
    </source>
</reference>
<feature type="domain" description="ATP phosphoribosyltransferase catalytic" evidence="19">
    <location>
        <begin position="51"/>
        <end position="205"/>
    </location>
</feature>
<dbReference type="RefSeq" id="WP_144331344.1">
    <property type="nucleotide sequence ID" value="NZ_VLPL01000001.1"/>
</dbReference>
<dbReference type="PANTHER" id="PTHR21403">
    <property type="entry name" value="ATP PHOSPHORIBOSYLTRANSFERASE ATP-PRTASE"/>
    <property type="match status" value="1"/>
</dbReference>
<keyword evidence="15 18" id="KW-0460">Magnesium</keyword>
<dbReference type="FunFam" id="3.30.70.120:FF:000002">
    <property type="entry name" value="ATP phosphoribosyltransferase"/>
    <property type="match status" value="1"/>
</dbReference>
<evidence type="ECO:0000256" key="3">
    <source>
        <dbReference type="ARBA" id="ARBA00004496"/>
    </source>
</evidence>
<dbReference type="GO" id="GO:0005524">
    <property type="term" value="F:ATP binding"/>
    <property type="evidence" value="ECO:0007669"/>
    <property type="project" value="UniProtKB-KW"/>
</dbReference>
<dbReference type="FunFam" id="3.40.190.10:FF:000008">
    <property type="entry name" value="ATP phosphoribosyltransferase"/>
    <property type="match status" value="1"/>
</dbReference>